<gene>
    <name evidence="2" type="ORF">QFZ49_004852</name>
</gene>
<accession>A0ABU0RSE3</accession>
<evidence type="ECO:0000313" key="3">
    <source>
        <dbReference type="Proteomes" id="UP001223072"/>
    </source>
</evidence>
<evidence type="ECO:0000313" key="2">
    <source>
        <dbReference type="EMBL" id="MDQ0934912.1"/>
    </source>
</evidence>
<sequence length="213" mass="23104">MKKKHNITKYSAVEYIAKSPNRDRVGNTTTYHMTGYAGKYRCRNGVCTLVKQYKMILSVNEKIQRDNQDKGVITMYCVGTVWCPNWVSKALADANRSARAAVDEDDPVIPESEAPDNTTAPEGEVTDEADLADENTPTGSQSPGAGDETDGTETYSSSYEPLRTSVSAATLSAATASASGMAFKAGHGTSKWTMPSATAEDRYRYIGSYTPLR</sequence>
<organism evidence="2 3">
    <name type="scientific">Streptomyces turgidiscabies</name>
    <dbReference type="NCBI Taxonomy" id="85558"/>
    <lineage>
        <taxon>Bacteria</taxon>
        <taxon>Bacillati</taxon>
        <taxon>Actinomycetota</taxon>
        <taxon>Actinomycetes</taxon>
        <taxon>Kitasatosporales</taxon>
        <taxon>Streptomycetaceae</taxon>
        <taxon>Streptomyces</taxon>
    </lineage>
</organism>
<protein>
    <submittedName>
        <fullName evidence="2">Uncharacterized protein</fullName>
    </submittedName>
</protein>
<feature type="compositionally biased region" description="Acidic residues" evidence="1">
    <location>
        <begin position="124"/>
        <end position="133"/>
    </location>
</feature>
<keyword evidence="3" id="KW-1185">Reference proteome</keyword>
<comment type="caution">
    <text evidence="2">The sequence shown here is derived from an EMBL/GenBank/DDBJ whole genome shotgun (WGS) entry which is preliminary data.</text>
</comment>
<dbReference type="RefSeq" id="WP_307628436.1">
    <property type="nucleotide sequence ID" value="NZ_JAUSZS010000004.1"/>
</dbReference>
<proteinExistence type="predicted"/>
<feature type="region of interest" description="Disordered" evidence="1">
    <location>
        <begin position="98"/>
        <end position="159"/>
    </location>
</feature>
<reference evidence="2 3" key="1">
    <citation type="submission" date="2023-07" db="EMBL/GenBank/DDBJ databases">
        <title>Comparative genomics of wheat-associated soil bacteria to identify genetic determinants of phenazine resistance.</title>
        <authorList>
            <person name="Mouncey N."/>
        </authorList>
    </citation>
    <scope>NUCLEOTIDE SEQUENCE [LARGE SCALE GENOMIC DNA]</scope>
    <source>
        <strain evidence="2 3">W2I16</strain>
    </source>
</reference>
<dbReference type="EMBL" id="JAUSZS010000004">
    <property type="protein sequence ID" value="MDQ0934912.1"/>
    <property type="molecule type" value="Genomic_DNA"/>
</dbReference>
<evidence type="ECO:0000256" key="1">
    <source>
        <dbReference type="SAM" id="MobiDB-lite"/>
    </source>
</evidence>
<dbReference type="Proteomes" id="UP001223072">
    <property type="component" value="Unassembled WGS sequence"/>
</dbReference>
<name>A0ABU0RSE3_9ACTN</name>